<dbReference type="AlphaFoldDB" id="A0A6P5P134"/>
<keyword evidence="1" id="KW-0732">Signal</keyword>
<sequence length="85" mass="10057">MFIFSRVQVIYITLSFLLCSESHFIRRAIYKHIVMCRGYSSKRICTREYFPVCATNGRTYFNKCIFCLAYRENDGSFIMSHLGKC</sequence>
<feature type="signal peptide" evidence="1">
    <location>
        <begin position="1"/>
        <end position="22"/>
    </location>
</feature>
<dbReference type="CDD" id="cd00104">
    <property type="entry name" value="KAZAL_FS"/>
    <property type="match status" value="1"/>
</dbReference>
<feature type="chain" id="PRO_5028309468" evidence="1">
    <location>
        <begin position="23"/>
        <end position="85"/>
    </location>
</feature>
<feature type="domain" description="Kazal-like" evidence="2">
    <location>
        <begin position="30"/>
        <end position="85"/>
    </location>
</feature>
<keyword evidence="3" id="KW-1185">Reference proteome</keyword>
<dbReference type="PANTHER" id="PTHR21312:SF30">
    <property type="entry name" value="SERINE PROTEASE INHIBITOR KAZAL-TYPE 11-RELATED"/>
    <property type="match status" value="1"/>
</dbReference>
<dbReference type="SMART" id="SM00280">
    <property type="entry name" value="KAZAL"/>
    <property type="match status" value="1"/>
</dbReference>
<dbReference type="PROSITE" id="PS51465">
    <property type="entry name" value="KAZAL_2"/>
    <property type="match status" value="1"/>
</dbReference>
<dbReference type="PROSITE" id="PS00282">
    <property type="entry name" value="KAZAL_1"/>
    <property type="match status" value="1"/>
</dbReference>
<protein>
    <submittedName>
        <fullName evidence="4">Ovomucoid-like</fullName>
    </submittedName>
</protein>
<evidence type="ECO:0000259" key="2">
    <source>
        <dbReference type="PROSITE" id="PS51465"/>
    </source>
</evidence>
<dbReference type="RefSeq" id="XP_021005819.1">
    <property type="nucleotide sequence ID" value="XM_021150160.1"/>
</dbReference>
<dbReference type="Gene3D" id="3.30.60.30">
    <property type="match status" value="1"/>
</dbReference>
<accession>A0A6P5P134</accession>
<dbReference type="PANTHER" id="PTHR21312">
    <property type="entry name" value="SERINE PROTEASE INHIBITOR"/>
    <property type="match status" value="1"/>
</dbReference>
<proteinExistence type="predicted"/>
<dbReference type="SUPFAM" id="SSF100895">
    <property type="entry name" value="Kazal-type serine protease inhibitors"/>
    <property type="match status" value="1"/>
</dbReference>
<evidence type="ECO:0000313" key="3">
    <source>
        <dbReference type="Proteomes" id="UP000515126"/>
    </source>
</evidence>
<reference evidence="4" key="1">
    <citation type="submission" date="2025-08" db="UniProtKB">
        <authorList>
            <consortium name="RefSeq"/>
        </authorList>
    </citation>
    <scope>IDENTIFICATION</scope>
</reference>
<dbReference type="InterPro" id="IPR002350">
    <property type="entry name" value="Kazal_dom"/>
</dbReference>
<gene>
    <name evidence="4" type="primary">LOC110284430</name>
</gene>
<dbReference type="KEGG" id="mcal:110284430"/>
<dbReference type="GeneID" id="110284430"/>
<name>A0A6P5P134_MUSCR</name>
<evidence type="ECO:0000313" key="4">
    <source>
        <dbReference type="RefSeq" id="XP_021005819.1"/>
    </source>
</evidence>
<dbReference type="Proteomes" id="UP000515126">
    <property type="component" value="Chromosome 18"/>
</dbReference>
<dbReference type="InterPro" id="IPR036058">
    <property type="entry name" value="Kazal_dom_sf"/>
</dbReference>
<dbReference type="Pfam" id="PF00050">
    <property type="entry name" value="Kazal_1"/>
    <property type="match status" value="1"/>
</dbReference>
<organism evidence="3 4">
    <name type="scientific">Mus caroli</name>
    <name type="common">Ryukyu mouse</name>
    <name type="synonym">Ricefield mouse</name>
    <dbReference type="NCBI Taxonomy" id="10089"/>
    <lineage>
        <taxon>Eukaryota</taxon>
        <taxon>Metazoa</taxon>
        <taxon>Chordata</taxon>
        <taxon>Craniata</taxon>
        <taxon>Vertebrata</taxon>
        <taxon>Euteleostomi</taxon>
        <taxon>Mammalia</taxon>
        <taxon>Eutheria</taxon>
        <taxon>Euarchontoglires</taxon>
        <taxon>Glires</taxon>
        <taxon>Rodentia</taxon>
        <taxon>Myomorpha</taxon>
        <taxon>Muroidea</taxon>
        <taxon>Muridae</taxon>
        <taxon>Murinae</taxon>
        <taxon>Mus</taxon>
        <taxon>Mus</taxon>
    </lineage>
</organism>
<evidence type="ECO:0000256" key="1">
    <source>
        <dbReference type="SAM" id="SignalP"/>
    </source>
</evidence>